<comment type="caution">
    <text evidence="1">The sequence shown here is derived from an EMBL/GenBank/DDBJ whole genome shotgun (WGS) entry which is preliminary data.</text>
</comment>
<evidence type="ECO:0008006" key="3">
    <source>
        <dbReference type="Google" id="ProtNLM"/>
    </source>
</evidence>
<dbReference type="OrthoDB" id="9789398at2"/>
<evidence type="ECO:0000313" key="1">
    <source>
        <dbReference type="EMBL" id="TBU96119.1"/>
    </source>
</evidence>
<sequence>MTMIDYRGKQVLISGAGSGIDRGLARAFAEQGATLELLDRDAEALARVADELAQILAVQAVPELLTPADLAGTFLFLGSSLAAPVTGQALSVSHGEVMH</sequence>
<dbReference type="PANTHER" id="PTHR43975">
    <property type="entry name" value="ZGC:101858"/>
    <property type="match status" value="1"/>
</dbReference>
<accession>A0A4Q9R6C2</accession>
<dbReference type="Proteomes" id="UP000293172">
    <property type="component" value="Unassembled WGS sequence"/>
</dbReference>
<gene>
    <name evidence="1" type="ORF">DNK44_05010</name>
</gene>
<name>A0A4Q9R6C2_9GAMM</name>
<dbReference type="InterPro" id="IPR036291">
    <property type="entry name" value="NAD(P)-bd_dom_sf"/>
</dbReference>
<dbReference type="Pfam" id="PF00106">
    <property type="entry name" value="adh_short"/>
    <property type="match status" value="1"/>
</dbReference>
<organism evidence="1 2">
    <name type="scientific">Phytopseudomonas dryadis</name>
    <dbReference type="NCBI Taxonomy" id="2487520"/>
    <lineage>
        <taxon>Bacteria</taxon>
        <taxon>Pseudomonadati</taxon>
        <taxon>Pseudomonadota</taxon>
        <taxon>Gammaproteobacteria</taxon>
        <taxon>Pseudomonadales</taxon>
        <taxon>Pseudomonadaceae</taxon>
        <taxon>Phytopseudomonas</taxon>
    </lineage>
</organism>
<dbReference type="InterPro" id="IPR002347">
    <property type="entry name" value="SDR_fam"/>
</dbReference>
<evidence type="ECO:0000313" key="2">
    <source>
        <dbReference type="Proteomes" id="UP000293172"/>
    </source>
</evidence>
<dbReference type="Gene3D" id="3.40.50.720">
    <property type="entry name" value="NAD(P)-binding Rossmann-like Domain"/>
    <property type="match status" value="1"/>
</dbReference>
<dbReference type="EMBL" id="QJUL01000005">
    <property type="protein sequence ID" value="TBU96119.1"/>
    <property type="molecule type" value="Genomic_DNA"/>
</dbReference>
<dbReference type="SUPFAM" id="SSF51735">
    <property type="entry name" value="NAD(P)-binding Rossmann-fold domains"/>
    <property type="match status" value="2"/>
</dbReference>
<dbReference type="PANTHER" id="PTHR43975:SF2">
    <property type="entry name" value="EG:BACR7A4.14 PROTEIN-RELATED"/>
    <property type="match status" value="1"/>
</dbReference>
<proteinExistence type="predicted"/>
<dbReference type="AlphaFoldDB" id="A0A4Q9R6C2"/>
<reference evidence="1 2" key="1">
    <citation type="submission" date="2018-06" db="EMBL/GenBank/DDBJ databases">
        <title>Three novel Pseudomonas species isolated from symptomatic oak.</title>
        <authorList>
            <person name="Bueno-Gonzalez V."/>
            <person name="Brady C."/>
        </authorList>
    </citation>
    <scope>NUCLEOTIDE SEQUENCE [LARGE SCALE GENOMIC DNA]</scope>
    <source>
        <strain evidence="1 2">P6B</strain>
    </source>
</reference>
<protein>
    <recommendedName>
        <fullName evidence="3">Short-chain dehydrogenase</fullName>
    </recommendedName>
</protein>